<dbReference type="GO" id="GO:0003677">
    <property type="term" value="F:DNA binding"/>
    <property type="evidence" value="ECO:0007669"/>
    <property type="project" value="UniProtKB-KW"/>
</dbReference>
<dbReference type="InterPro" id="IPR000595">
    <property type="entry name" value="cNMP-bd_dom"/>
</dbReference>
<dbReference type="InterPro" id="IPR014710">
    <property type="entry name" value="RmlC-like_jellyroll"/>
</dbReference>
<evidence type="ECO:0000259" key="5">
    <source>
        <dbReference type="PROSITE" id="PS51063"/>
    </source>
</evidence>
<dbReference type="Pfam" id="PF13545">
    <property type="entry name" value="HTH_Crp_2"/>
    <property type="match status" value="1"/>
</dbReference>
<dbReference type="SMART" id="SM00419">
    <property type="entry name" value="HTH_CRP"/>
    <property type="match status" value="1"/>
</dbReference>
<dbReference type="InterPro" id="IPR036390">
    <property type="entry name" value="WH_DNA-bd_sf"/>
</dbReference>
<proteinExistence type="predicted"/>
<dbReference type="PROSITE" id="PS50042">
    <property type="entry name" value="CNMP_BINDING_3"/>
    <property type="match status" value="1"/>
</dbReference>
<dbReference type="KEGG" id="fiy:BN1229_v1_1650"/>
<evidence type="ECO:0000256" key="3">
    <source>
        <dbReference type="ARBA" id="ARBA00023163"/>
    </source>
</evidence>
<dbReference type="Proteomes" id="UP000033187">
    <property type="component" value="Chromosome 1"/>
</dbReference>
<dbReference type="InterPro" id="IPR050397">
    <property type="entry name" value="Env_Response_Regulators"/>
</dbReference>
<protein>
    <recommendedName>
        <fullName evidence="8">Crp/Fnr family transcriptional regulator</fullName>
    </recommendedName>
</protein>
<dbReference type="SUPFAM" id="SSF46785">
    <property type="entry name" value="Winged helix' DNA-binding domain"/>
    <property type="match status" value="1"/>
</dbReference>
<feature type="domain" description="HTH crp-type" evidence="5">
    <location>
        <begin position="152"/>
        <end position="225"/>
    </location>
</feature>
<dbReference type="GO" id="GO:0005829">
    <property type="term" value="C:cytosol"/>
    <property type="evidence" value="ECO:0007669"/>
    <property type="project" value="TreeGrafter"/>
</dbReference>
<evidence type="ECO:0000256" key="1">
    <source>
        <dbReference type="ARBA" id="ARBA00023015"/>
    </source>
</evidence>
<feature type="domain" description="Cyclic nucleotide-binding" evidence="4">
    <location>
        <begin position="18"/>
        <end position="87"/>
    </location>
</feature>
<dbReference type="OrthoDB" id="7827473at2"/>
<dbReference type="InterPro" id="IPR012318">
    <property type="entry name" value="HTH_CRP"/>
</dbReference>
<dbReference type="PANTHER" id="PTHR24567:SF68">
    <property type="entry name" value="DNA-BINDING TRANSCRIPTIONAL DUAL REGULATOR CRP"/>
    <property type="match status" value="1"/>
</dbReference>
<dbReference type="SUPFAM" id="SSF51206">
    <property type="entry name" value="cAMP-binding domain-like"/>
    <property type="match status" value="1"/>
</dbReference>
<accession>A0A0D6JER3</accession>
<dbReference type="PANTHER" id="PTHR24567">
    <property type="entry name" value="CRP FAMILY TRANSCRIPTIONAL REGULATORY PROTEIN"/>
    <property type="match status" value="1"/>
</dbReference>
<dbReference type="PROSITE" id="PS51063">
    <property type="entry name" value="HTH_CRP_2"/>
    <property type="match status" value="1"/>
</dbReference>
<gene>
    <name evidence="6" type="ORF">YBN1229_v1_1650</name>
</gene>
<organism evidence="6 7">
    <name type="scientific">Candidatus Filomicrobium marinum</name>
    <dbReference type="NCBI Taxonomy" id="1608628"/>
    <lineage>
        <taxon>Bacteria</taxon>
        <taxon>Pseudomonadati</taxon>
        <taxon>Pseudomonadota</taxon>
        <taxon>Alphaproteobacteria</taxon>
        <taxon>Hyphomicrobiales</taxon>
        <taxon>Hyphomicrobiaceae</taxon>
        <taxon>Filomicrobium</taxon>
    </lineage>
</organism>
<dbReference type="InterPro" id="IPR018490">
    <property type="entry name" value="cNMP-bd_dom_sf"/>
</dbReference>
<dbReference type="SMART" id="SM00100">
    <property type="entry name" value="cNMP"/>
    <property type="match status" value="1"/>
</dbReference>
<reference evidence="7" key="1">
    <citation type="submission" date="2015-02" db="EMBL/GenBank/DDBJ databases">
        <authorList>
            <person name="Chooi Y.-H."/>
        </authorList>
    </citation>
    <scope>NUCLEOTIDE SEQUENCE [LARGE SCALE GENOMIC DNA]</scope>
    <source>
        <strain evidence="7">strain Y</strain>
    </source>
</reference>
<dbReference type="CDD" id="cd00038">
    <property type="entry name" value="CAP_ED"/>
    <property type="match status" value="1"/>
</dbReference>
<keyword evidence="7" id="KW-1185">Reference proteome</keyword>
<evidence type="ECO:0008006" key="8">
    <source>
        <dbReference type="Google" id="ProtNLM"/>
    </source>
</evidence>
<dbReference type="EMBL" id="LN829119">
    <property type="protein sequence ID" value="CPR18309.1"/>
    <property type="molecule type" value="Genomic_DNA"/>
</dbReference>
<dbReference type="RefSeq" id="WP_046477780.1">
    <property type="nucleotide sequence ID" value="NZ_LN829118.1"/>
</dbReference>
<sequence>MLDRDEKTISIDPQDIAVLPDLSVEAREALFRAGELRILPAGSQLFEQESTHTHTSLILDGLVRVYYVSPSGKESTLSYWSAGDLVGGPDLFERAGHVWSGKTLSRTRLLSISGERAGSVARAHPEVLWWFHRSLTAKLRWVSILYQLLGTENVRERLARLLLLLCESYGEQCGQGTLIRYWVNQGDIATLIGSSRQWTNRGLQDFRRVGLIDIQDRHIIVIDIEGLQDLIEADDGPCL</sequence>
<evidence type="ECO:0000313" key="6">
    <source>
        <dbReference type="EMBL" id="CPR18309.1"/>
    </source>
</evidence>
<keyword evidence="1" id="KW-0805">Transcription regulation</keyword>
<dbReference type="AlphaFoldDB" id="A0A0D6JER3"/>
<dbReference type="KEGG" id="fil:BN1229_v1_1648"/>
<name>A0A0D6JER3_9HYPH</name>
<dbReference type="Gene3D" id="2.60.120.10">
    <property type="entry name" value="Jelly Rolls"/>
    <property type="match status" value="1"/>
</dbReference>
<dbReference type="GO" id="GO:0003700">
    <property type="term" value="F:DNA-binding transcription factor activity"/>
    <property type="evidence" value="ECO:0007669"/>
    <property type="project" value="TreeGrafter"/>
</dbReference>
<keyword evidence="3" id="KW-0804">Transcription</keyword>
<evidence type="ECO:0000256" key="2">
    <source>
        <dbReference type="ARBA" id="ARBA00023125"/>
    </source>
</evidence>
<evidence type="ECO:0000313" key="7">
    <source>
        <dbReference type="Proteomes" id="UP000033187"/>
    </source>
</evidence>
<evidence type="ECO:0000259" key="4">
    <source>
        <dbReference type="PROSITE" id="PS50042"/>
    </source>
</evidence>
<keyword evidence="2" id="KW-0238">DNA-binding</keyword>
<dbReference type="Pfam" id="PF00027">
    <property type="entry name" value="cNMP_binding"/>
    <property type="match status" value="1"/>
</dbReference>